<accession>A0A9P0KP72</accession>
<dbReference type="AlphaFoldDB" id="A0A9P0KP72"/>
<sequence length="45" mass="5209">MSSHIKGNEILMCHSYIIYLVSQSRDWRSSVSEKQPTRVRTASLI</sequence>
<dbReference type="Proteomes" id="UP001152888">
    <property type="component" value="Unassembled WGS sequence"/>
</dbReference>
<organism evidence="1 2">
    <name type="scientific">Acanthoscelides obtectus</name>
    <name type="common">Bean weevil</name>
    <name type="synonym">Bruchus obtectus</name>
    <dbReference type="NCBI Taxonomy" id="200917"/>
    <lineage>
        <taxon>Eukaryota</taxon>
        <taxon>Metazoa</taxon>
        <taxon>Ecdysozoa</taxon>
        <taxon>Arthropoda</taxon>
        <taxon>Hexapoda</taxon>
        <taxon>Insecta</taxon>
        <taxon>Pterygota</taxon>
        <taxon>Neoptera</taxon>
        <taxon>Endopterygota</taxon>
        <taxon>Coleoptera</taxon>
        <taxon>Polyphaga</taxon>
        <taxon>Cucujiformia</taxon>
        <taxon>Chrysomeloidea</taxon>
        <taxon>Chrysomelidae</taxon>
        <taxon>Bruchinae</taxon>
        <taxon>Bruchini</taxon>
        <taxon>Acanthoscelides</taxon>
    </lineage>
</organism>
<evidence type="ECO:0000313" key="1">
    <source>
        <dbReference type="EMBL" id="CAH1976838.1"/>
    </source>
</evidence>
<name>A0A9P0KP72_ACAOB</name>
<evidence type="ECO:0000313" key="2">
    <source>
        <dbReference type="Proteomes" id="UP001152888"/>
    </source>
</evidence>
<protein>
    <submittedName>
        <fullName evidence="1">Uncharacterized protein</fullName>
    </submittedName>
</protein>
<dbReference type="EMBL" id="CAKOFQ010006851">
    <property type="protein sequence ID" value="CAH1976838.1"/>
    <property type="molecule type" value="Genomic_DNA"/>
</dbReference>
<comment type="caution">
    <text evidence="1">The sequence shown here is derived from an EMBL/GenBank/DDBJ whole genome shotgun (WGS) entry which is preliminary data.</text>
</comment>
<gene>
    <name evidence="1" type="ORF">ACAOBT_LOCUS12344</name>
</gene>
<proteinExistence type="predicted"/>
<keyword evidence="2" id="KW-1185">Reference proteome</keyword>
<reference evidence="1" key="1">
    <citation type="submission" date="2022-03" db="EMBL/GenBank/DDBJ databases">
        <authorList>
            <person name="Sayadi A."/>
        </authorList>
    </citation>
    <scope>NUCLEOTIDE SEQUENCE</scope>
</reference>